<gene>
    <name evidence="5" type="ORF">ACFSBX_02140</name>
</gene>
<proteinExistence type="predicted"/>
<keyword evidence="3" id="KW-0460">Magnesium</keyword>
<dbReference type="EMBL" id="JBHUDK010000002">
    <property type="protein sequence ID" value="MFD1597762.1"/>
    <property type="molecule type" value="Genomic_DNA"/>
</dbReference>
<dbReference type="PANTHER" id="PTHR43046:SF12">
    <property type="entry name" value="GDP-MANNOSE MANNOSYL HYDROLASE"/>
    <property type="match status" value="1"/>
</dbReference>
<evidence type="ECO:0000259" key="4">
    <source>
        <dbReference type="PROSITE" id="PS51462"/>
    </source>
</evidence>
<keyword evidence="6" id="KW-1185">Reference proteome</keyword>
<keyword evidence="2" id="KW-0378">Hydrolase</keyword>
<reference evidence="5 6" key="1">
    <citation type="journal article" date="2019" name="Int. J. Syst. Evol. Microbiol.">
        <title>The Global Catalogue of Microorganisms (GCM) 10K type strain sequencing project: providing services to taxonomists for standard genome sequencing and annotation.</title>
        <authorList>
            <consortium name="The Broad Institute Genomics Platform"/>
            <consortium name="The Broad Institute Genome Sequencing Center for Infectious Disease"/>
            <person name="Wu L."/>
            <person name="Ma J."/>
        </authorList>
    </citation>
    <scope>NUCLEOTIDE SEQUENCE [LARGE SCALE GENOMIC DNA]</scope>
    <source>
        <strain evidence="5 6">CGMCC 1.12121</strain>
    </source>
</reference>
<dbReference type="PANTHER" id="PTHR43046">
    <property type="entry name" value="GDP-MANNOSE MANNOSYL HYDROLASE"/>
    <property type="match status" value="1"/>
</dbReference>
<dbReference type="PROSITE" id="PS51462">
    <property type="entry name" value="NUDIX"/>
    <property type="match status" value="1"/>
</dbReference>
<evidence type="ECO:0000313" key="5">
    <source>
        <dbReference type="EMBL" id="MFD1597762.1"/>
    </source>
</evidence>
<dbReference type="Pfam" id="PF00293">
    <property type="entry name" value="NUDIX"/>
    <property type="match status" value="1"/>
</dbReference>
<comment type="cofactor">
    <cofactor evidence="1">
        <name>Mg(2+)</name>
        <dbReference type="ChEBI" id="CHEBI:18420"/>
    </cofactor>
</comment>
<dbReference type="Proteomes" id="UP001597085">
    <property type="component" value="Unassembled WGS sequence"/>
</dbReference>
<evidence type="ECO:0000256" key="2">
    <source>
        <dbReference type="ARBA" id="ARBA00022801"/>
    </source>
</evidence>
<protein>
    <submittedName>
        <fullName evidence="5">NUDIX domain-containing protein</fullName>
    </submittedName>
</protein>
<dbReference type="AlphaFoldDB" id="A0ABD6CIR6"/>
<name>A0ABD6CIR6_9EURY</name>
<dbReference type="GO" id="GO:0016787">
    <property type="term" value="F:hydrolase activity"/>
    <property type="evidence" value="ECO:0007669"/>
    <property type="project" value="UniProtKB-KW"/>
</dbReference>
<evidence type="ECO:0000256" key="3">
    <source>
        <dbReference type="ARBA" id="ARBA00022842"/>
    </source>
</evidence>
<dbReference type="RefSeq" id="WP_256421425.1">
    <property type="nucleotide sequence ID" value="NZ_JANHDI010000007.1"/>
</dbReference>
<dbReference type="Gene3D" id="3.90.79.10">
    <property type="entry name" value="Nucleoside Triphosphate Pyrophosphohydrolase"/>
    <property type="match status" value="1"/>
</dbReference>
<dbReference type="InterPro" id="IPR000086">
    <property type="entry name" value="NUDIX_hydrolase_dom"/>
</dbReference>
<comment type="caution">
    <text evidence="5">The sequence shown here is derived from an EMBL/GenBank/DDBJ whole genome shotgun (WGS) entry which is preliminary data.</text>
</comment>
<sequence>MEIRDDRVPDEEYSAFLDSMPQVCVEVVLETDAGVLLAKRENEPRVWFWPGSRLYKGEELDDAARRVADEELGIEVTLRERLGVHAHFWDAEDTAEGVSRHTVNVVYLASPRCEDHEISLDDQHSEYRFLAEPDPQCHEYVREYLSAHELI</sequence>
<evidence type="ECO:0000256" key="1">
    <source>
        <dbReference type="ARBA" id="ARBA00001946"/>
    </source>
</evidence>
<organism evidence="5 6">
    <name type="scientific">Halobellus rarus</name>
    <dbReference type="NCBI Taxonomy" id="1126237"/>
    <lineage>
        <taxon>Archaea</taxon>
        <taxon>Methanobacteriati</taxon>
        <taxon>Methanobacteriota</taxon>
        <taxon>Stenosarchaea group</taxon>
        <taxon>Halobacteria</taxon>
        <taxon>Halobacteriales</taxon>
        <taxon>Haloferacaceae</taxon>
        <taxon>Halobellus</taxon>
    </lineage>
</organism>
<accession>A0ABD6CIR6</accession>
<dbReference type="InterPro" id="IPR015797">
    <property type="entry name" value="NUDIX_hydrolase-like_dom_sf"/>
</dbReference>
<evidence type="ECO:0000313" key="6">
    <source>
        <dbReference type="Proteomes" id="UP001597085"/>
    </source>
</evidence>
<feature type="domain" description="Nudix hydrolase" evidence="4">
    <location>
        <begin position="20"/>
        <end position="151"/>
    </location>
</feature>
<dbReference type="SUPFAM" id="SSF55811">
    <property type="entry name" value="Nudix"/>
    <property type="match status" value="1"/>
</dbReference>